<feature type="transmembrane region" description="Helical" evidence="1">
    <location>
        <begin position="23"/>
        <end position="43"/>
    </location>
</feature>
<reference evidence="2 3" key="1">
    <citation type="journal article" date="2017" name="Front. Microbiol.">
        <title>Comparative Genomic Analysis of the Class Epsilonproteobacteria and Proposed Reclassification to Epsilonbacteraeota (phyl. nov.).</title>
        <authorList>
            <person name="Waite D.W."/>
            <person name="Vanwonterghem I."/>
            <person name="Rinke C."/>
            <person name="Parks D.H."/>
            <person name="Zhang Y."/>
            <person name="Takai K."/>
            <person name="Sievert S.M."/>
            <person name="Simon J."/>
            <person name="Campbell B.J."/>
            <person name="Hanson T.E."/>
            <person name="Woyke T."/>
            <person name="Klotz M.G."/>
            <person name="Hugenholtz P."/>
        </authorList>
    </citation>
    <scope>NUCLEOTIDE SEQUENCE [LARGE SCALE GENOMIC DNA]</scope>
    <source>
        <strain evidence="2">UBA11420</strain>
    </source>
</reference>
<proteinExistence type="predicted"/>
<dbReference type="AlphaFoldDB" id="A0A2D3W372"/>
<evidence type="ECO:0000313" key="3">
    <source>
        <dbReference type="Proteomes" id="UP000231638"/>
    </source>
</evidence>
<comment type="caution">
    <text evidence="2">The sequence shown here is derived from an EMBL/GenBank/DDBJ whole genome shotgun (WGS) entry which is preliminary data.</text>
</comment>
<keyword evidence="1" id="KW-1133">Transmembrane helix</keyword>
<accession>A0A2D3W372</accession>
<organism evidence="2 3">
    <name type="scientific">Sulfurospirillum cavolei</name>
    <dbReference type="NCBI Taxonomy" id="366522"/>
    <lineage>
        <taxon>Bacteria</taxon>
        <taxon>Pseudomonadati</taxon>
        <taxon>Campylobacterota</taxon>
        <taxon>Epsilonproteobacteria</taxon>
        <taxon>Campylobacterales</taxon>
        <taxon>Sulfurospirillaceae</taxon>
        <taxon>Sulfurospirillum</taxon>
    </lineage>
</organism>
<evidence type="ECO:0000313" key="2">
    <source>
        <dbReference type="EMBL" id="DAB35821.1"/>
    </source>
</evidence>
<name>A0A2D3W372_9BACT</name>
<dbReference type="EMBL" id="DLUG01000212">
    <property type="protein sequence ID" value="DAB35821.1"/>
    <property type="molecule type" value="Genomic_DNA"/>
</dbReference>
<protein>
    <submittedName>
        <fullName evidence="2">DUF4492 domain-containing protein</fullName>
    </submittedName>
</protein>
<keyword evidence="1" id="KW-0812">Transmembrane</keyword>
<dbReference type="InterPro" id="IPR027853">
    <property type="entry name" value="DUF4492"/>
</dbReference>
<dbReference type="STRING" id="366522.GCA_001548055_00688"/>
<gene>
    <name evidence="2" type="ORF">CFH80_08145</name>
</gene>
<dbReference type="Proteomes" id="UP000231638">
    <property type="component" value="Unassembled WGS sequence"/>
</dbReference>
<sequence>MRLLFALFDFYKEGFAHLTLGKMLWKILFVKLLIMAVVFKLLFFNTTLHTRFSNDEERSDFVLENLTKESR</sequence>
<dbReference type="Pfam" id="PF14899">
    <property type="entry name" value="DUF4492"/>
    <property type="match status" value="1"/>
</dbReference>
<keyword evidence="1" id="KW-0472">Membrane</keyword>
<evidence type="ECO:0000256" key="1">
    <source>
        <dbReference type="SAM" id="Phobius"/>
    </source>
</evidence>